<sequence length="167" mass="18942">MKKVYCIILLLISFFSCNTKTPTAFTEEALSEVITTPSGETITLKNVLEEYKGKVVLIDVWASWCRDCLVGLPKVKALQNEFKNDGVEFVFLSVDRNVASWKRSVQKYNIQGNHYFINSGQKGPFSDFLNSNWIPRYMVIDKAGSIELFKAKNAEDSNIVESIKKSL</sequence>
<evidence type="ECO:0000256" key="3">
    <source>
        <dbReference type="ARBA" id="ARBA00023157"/>
    </source>
</evidence>
<keyword evidence="5" id="KW-0732">Signal</keyword>
<dbReference type="InterPro" id="IPR036249">
    <property type="entry name" value="Thioredoxin-like_sf"/>
</dbReference>
<evidence type="ECO:0000256" key="2">
    <source>
        <dbReference type="ARBA" id="ARBA00022748"/>
    </source>
</evidence>
<protein>
    <submittedName>
        <fullName evidence="7">TlpA family protein disulfide reductase</fullName>
    </submittedName>
</protein>
<dbReference type="PROSITE" id="PS51352">
    <property type="entry name" value="THIOREDOXIN_2"/>
    <property type="match status" value="1"/>
</dbReference>
<reference evidence="7 8" key="1">
    <citation type="submission" date="2022-01" db="EMBL/GenBank/DDBJ databases">
        <title>Draft genome sequence of Sabulilitoribacter multivorans KCTC 32326.</title>
        <authorList>
            <person name="Oh J.-S."/>
        </authorList>
    </citation>
    <scope>NUCLEOTIDE SEQUENCE [LARGE SCALE GENOMIC DNA]</scope>
    <source>
        <strain evidence="7 8">M-M16</strain>
    </source>
</reference>
<proteinExistence type="predicted"/>
<keyword evidence="8" id="KW-1185">Reference proteome</keyword>
<dbReference type="Proteomes" id="UP001200022">
    <property type="component" value="Unassembled WGS sequence"/>
</dbReference>
<dbReference type="CDD" id="cd02966">
    <property type="entry name" value="TlpA_like_family"/>
    <property type="match status" value="1"/>
</dbReference>
<evidence type="ECO:0000256" key="1">
    <source>
        <dbReference type="ARBA" id="ARBA00004196"/>
    </source>
</evidence>
<dbReference type="RefSeq" id="WP_237232164.1">
    <property type="nucleotide sequence ID" value="NZ_JAKKDV010000005.1"/>
</dbReference>
<keyword evidence="3" id="KW-1015">Disulfide bond</keyword>
<dbReference type="InterPro" id="IPR050553">
    <property type="entry name" value="Thioredoxin_ResA/DsbE_sf"/>
</dbReference>
<comment type="caution">
    <text evidence="7">The sequence shown here is derived from an EMBL/GenBank/DDBJ whole genome shotgun (WGS) entry which is preliminary data.</text>
</comment>
<evidence type="ECO:0000313" key="7">
    <source>
        <dbReference type="EMBL" id="MCF7561449.1"/>
    </source>
</evidence>
<evidence type="ECO:0000256" key="4">
    <source>
        <dbReference type="ARBA" id="ARBA00023284"/>
    </source>
</evidence>
<evidence type="ECO:0000313" key="8">
    <source>
        <dbReference type="Proteomes" id="UP001200022"/>
    </source>
</evidence>
<dbReference type="InterPro" id="IPR013766">
    <property type="entry name" value="Thioredoxin_domain"/>
</dbReference>
<dbReference type="Pfam" id="PF13905">
    <property type="entry name" value="Thioredoxin_8"/>
    <property type="match status" value="1"/>
</dbReference>
<dbReference type="PROSITE" id="PS51257">
    <property type="entry name" value="PROKAR_LIPOPROTEIN"/>
    <property type="match status" value="1"/>
</dbReference>
<accession>A0ABS9ILH1</accession>
<dbReference type="EMBL" id="JAKKDV010000005">
    <property type="protein sequence ID" value="MCF7561449.1"/>
    <property type="molecule type" value="Genomic_DNA"/>
</dbReference>
<feature type="chain" id="PRO_5047174466" evidence="5">
    <location>
        <begin position="20"/>
        <end position="167"/>
    </location>
</feature>
<dbReference type="SUPFAM" id="SSF52833">
    <property type="entry name" value="Thioredoxin-like"/>
    <property type="match status" value="1"/>
</dbReference>
<dbReference type="PANTHER" id="PTHR42852">
    <property type="entry name" value="THIOL:DISULFIDE INTERCHANGE PROTEIN DSBE"/>
    <property type="match status" value="1"/>
</dbReference>
<feature type="domain" description="Thioredoxin" evidence="6">
    <location>
        <begin position="23"/>
        <end position="167"/>
    </location>
</feature>
<evidence type="ECO:0000256" key="5">
    <source>
        <dbReference type="SAM" id="SignalP"/>
    </source>
</evidence>
<dbReference type="Gene3D" id="3.40.30.10">
    <property type="entry name" value="Glutaredoxin"/>
    <property type="match status" value="1"/>
</dbReference>
<dbReference type="PANTHER" id="PTHR42852:SF6">
    <property type="entry name" value="THIOL:DISULFIDE INTERCHANGE PROTEIN DSBE"/>
    <property type="match status" value="1"/>
</dbReference>
<name>A0ABS9ILH1_9FLAO</name>
<keyword evidence="4" id="KW-0676">Redox-active center</keyword>
<organism evidence="7 8">
    <name type="scientific">Flaviramulus multivorans</name>
    <dbReference type="NCBI Taxonomy" id="1304750"/>
    <lineage>
        <taxon>Bacteria</taxon>
        <taxon>Pseudomonadati</taxon>
        <taxon>Bacteroidota</taxon>
        <taxon>Flavobacteriia</taxon>
        <taxon>Flavobacteriales</taxon>
        <taxon>Flavobacteriaceae</taxon>
        <taxon>Flaviramulus</taxon>
    </lineage>
</organism>
<evidence type="ECO:0000259" key="6">
    <source>
        <dbReference type="PROSITE" id="PS51352"/>
    </source>
</evidence>
<comment type="subcellular location">
    <subcellularLocation>
        <location evidence="1">Cell envelope</location>
    </subcellularLocation>
</comment>
<gene>
    <name evidence="7" type="ORF">L3X39_12445</name>
</gene>
<dbReference type="InterPro" id="IPR012336">
    <property type="entry name" value="Thioredoxin-like_fold"/>
</dbReference>
<keyword evidence="2" id="KW-0201">Cytochrome c-type biogenesis</keyword>
<feature type="signal peptide" evidence="5">
    <location>
        <begin position="1"/>
        <end position="19"/>
    </location>
</feature>